<accession>A0A820KYG0</accession>
<reference evidence="1" key="1">
    <citation type="submission" date="2021-02" db="EMBL/GenBank/DDBJ databases">
        <authorList>
            <person name="Nowell W R."/>
        </authorList>
    </citation>
    <scope>NUCLEOTIDE SEQUENCE</scope>
</reference>
<dbReference type="Proteomes" id="UP000663844">
    <property type="component" value="Unassembled WGS sequence"/>
</dbReference>
<dbReference type="EMBL" id="CAJOAZ010020251">
    <property type="protein sequence ID" value="CAF4344420.1"/>
    <property type="molecule type" value="Genomic_DNA"/>
</dbReference>
<gene>
    <name evidence="1" type="ORF">OXD698_LOCUS48416</name>
</gene>
<feature type="non-terminal residue" evidence="1">
    <location>
        <position position="54"/>
    </location>
</feature>
<organism evidence="1 2">
    <name type="scientific">Adineta steineri</name>
    <dbReference type="NCBI Taxonomy" id="433720"/>
    <lineage>
        <taxon>Eukaryota</taxon>
        <taxon>Metazoa</taxon>
        <taxon>Spiralia</taxon>
        <taxon>Gnathifera</taxon>
        <taxon>Rotifera</taxon>
        <taxon>Eurotatoria</taxon>
        <taxon>Bdelloidea</taxon>
        <taxon>Adinetida</taxon>
        <taxon>Adinetidae</taxon>
        <taxon>Adineta</taxon>
    </lineage>
</organism>
<dbReference type="AlphaFoldDB" id="A0A820KYG0"/>
<protein>
    <submittedName>
        <fullName evidence="1">Uncharacterized protein</fullName>
    </submittedName>
</protein>
<comment type="caution">
    <text evidence="1">The sequence shown here is derived from an EMBL/GenBank/DDBJ whole genome shotgun (WGS) entry which is preliminary data.</text>
</comment>
<sequence>MPISSNDRKTISSPSNISSQLQTYFNSQQQQQQPQSSSSIFPSNIATAPAIIYQ</sequence>
<proteinExistence type="predicted"/>
<name>A0A820KYG0_9BILA</name>
<evidence type="ECO:0000313" key="2">
    <source>
        <dbReference type="Proteomes" id="UP000663844"/>
    </source>
</evidence>
<evidence type="ECO:0000313" key="1">
    <source>
        <dbReference type="EMBL" id="CAF4344420.1"/>
    </source>
</evidence>